<organism evidence="4 5">
    <name type="scientific">Chitinophaga pollutisoli</name>
    <dbReference type="NCBI Taxonomy" id="3133966"/>
    <lineage>
        <taxon>Bacteria</taxon>
        <taxon>Pseudomonadati</taxon>
        <taxon>Bacteroidota</taxon>
        <taxon>Chitinophagia</taxon>
        <taxon>Chitinophagales</taxon>
        <taxon>Chitinophagaceae</taxon>
        <taxon>Chitinophaga</taxon>
    </lineage>
</organism>
<dbReference type="InterPro" id="IPR000683">
    <property type="entry name" value="Gfo/Idh/MocA-like_OxRdtase_N"/>
</dbReference>
<evidence type="ECO:0000256" key="1">
    <source>
        <dbReference type="SAM" id="SignalP"/>
    </source>
</evidence>
<dbReference type="Pfam" id="PF01408">
    <property type="entry name" value="GFO_IDH_MocA"/>
    <property type="match status" value="1"/>
</dbReference>
<dbReference type="Proteomes" id="UP001485459">
    <property type="component" value="Chromosome"/>
</dbReference>
<dbReference type="InterPro" id="IPR006311">
    <property type="entry name" value="TAT_signal"/>
</dbReference>
<dbReference type="Gene3D" id="3.30.360.10">
    <property type="entry name" value="Dihydrodipicolinate Reductase, domain 2"/>
    <property type="match status" value="1"/>
</dbReference>
<keyword evidence="1" id="KW-0732">Signal</keyword>
<evidence type="ECO:0000259" key="2">
    <source>
        <dbReference type="Pfam" id="PF01408"/>
    </source>
</evidence>
<dbReference type="PANTHER" id="PTHR43818">
    <property type="entry name" value="BCDNA.GH03377"/>
    <property type="match status" value="1"/>
</dbReference>
<evidence type="ECO:0000313" key="4">
    <source>
        <dbReference type="EMBL" id="WZN40058.1"/>
    </source>
</evidence>
<dbReference type="PANTHER" id="PTHR43818:SF12">
    <property type="entry name" value="NADH-DEPENDENT DEHYDROGENASE-RELATED"/>
    <property type="match status" value="1"/>
</dbReference>
<keyword evidence="5" id="KW-1185">Reference proteome</keyword>
<dbReference type="InterPro" id="IPR055170">
    <property type="entry name" value="GFO_IDH_MocA-like_dom"/>
</dbReference>
<dbReference type="EMBL" id="CP149822">
    <property type="protein sequence ID" value="WZN40058.1"/>
    <property type="molecule type" value="Genomic_DNA"/>
</dbReference>
<dbReference type="Pfam" id="PF22725">
    <property type="entry name" value="GFO_IDH_MocA_C3"/>
    <property type="match status" value="1"/>
</dbReference>
<feature type="domain" description="Gfo/Idh/MocA-like oxidoreductase N-terminal" evidence="2">
    <location>
        <begin position="36"/>
        <end position="156"/>
    </location>
</feature>
<protein>
    <submittedName>
        <fullName evidence="4">Gfo/Idh/MocA family oxidoreductase</fullName>
    </submittedName>
</protein>
<feature type="signal peptide" evidence="1">
    <location>
        <begin position="1"/>
        <end position="30"/>
    </location>
</feature>
<accession>A0ABZ2YKG7</accession>
<evidence type="ECO:0000313" key="5">
    <source>
        <dbReference type="Proteomes" id="UP001485459"/>
    </source>
</evidence>
<proteinExistence type="predicted"/>
<gene>
    <name evidence="4" type="ORF">WJU16_18975</name>
</gene>
<dbReference type="SUPFAM" id="SSF51735">
    <property type="entry name" value="NAD(P)-binding Rossmann-fold domains"/>
    <property type="match status" value="1"/>
</dbReference>
<dbReference type="PROSITE" id="PS51318">
    <property type="entry name" value="TAT"/>
    <property type="match status" value="1"/>
</dbReference>
<feature type="chain" id="PRO_5047275354" evidence="1">
    <location>
        <begin position="31"/>
        <end position="396"/>
    </location>
</feature>
<dbReference type="SUPFAM" id="SSF55347">
    <property type="entry name" value="Glyceraldehyde-3-phosphate dehydrogenase-like, C-terminal domain"/>
    <property type="match status" value="1"/>
</dbReference>
<reference evidence="5" key="1">
    <citation type="submission" date="2024-03" db="EMBL/GenBank/DDBJ databases">
        <title>Chitinophaga horti sp. nov., isolated from garden soil.</title>
        <authorList>
            <person name="Lee D.S."/>
            <person name="Han D.M."/>
            <person name="Baek J.H."/>
            <person name="Choi D.G."/>
            <person name="Jeon J.H."/>
            <person name="Jeon C.O."/>
        </authorList>
    </citation>
    <scope>NUCLEOTIDE SEQUENCE [LARGE SCALE GENOMIC DNA]</scope>
    <source>
        <strain evidence="5">GPA1</strain>
    </source>
</reference>
<dbReference type="InterPro" id="IPR050463">
    <property type="entry name" value="Gfo/Idh/MocA_oxidrdct_glycsds"/>
</dbReference>
<sequence length="396" mass="43605">MTASHISRRNFLATGTAAIAGMALSSPLLAASAPRIRVGVIGTGSRGAGLITLLQKIPAFQVTACCDILPDNLRKAITISGGKAKAHTDHRALLNDRNLDAVVIATPLFLHAPMAIDALSAGKHVYLEKSLSYNIAEALAVEKKVAESNRVLQVGYQYRYYGLYRKIKEIIGQNWLGKITHLESQYNRNSDWRNPVSDPKLERIVNWRMYSEYCGGPLSELCAHQIDMIQFLLDANPTRAVAMGGINYWKDGRDTYDHIRAIYEYPGGIKSSVSSVLSNAYNSYNIKIFGEKATVEIQRENAYIYAENTQNRLGTVDGVTGATVSVKTQGDAEEIKWLQPGERLLEPTTYALEDFRRCIQEGKTPDSNVLTAKNSSLAIHMGNMAAKSGGTEYWPA</sequence>
<feature type="domain" description="GFO/IDH/MocA-like oxidoreductase" evidence="3">
    <location>
        <begin position="164"/>
        <end position="296"/>
    </location>
</feature>
<evidence type="ECO:0000259" key="3">
    <source>
        <dbReference type="Pfam" id="PF22725"/>
    </source>
</evidence>
<name>A0ABZ2YKG7_9BACT</name>
<dbReference type="RefSeq" id="WP_341834994.1">
    <property type="nucleotide sequence ID" value="NZ_CP149822.1"/>
</dbReference>
<dbReference type="Gene3D" id="3.40.50.720">
    <property type="entry name" value="NAD(P)-binding Rossmann-like Domain"/>
    <property type="match status" value="1"/>
</dbReference>
<dbReference type="InterPro" id="IPR036291">
    <property type="entry name" value="NAD(P)-bd_dom_sf"/>
</dbReference>